<protein>
    <recommendedName>
        <fullName evidence="9">CRISPR-associated endonuclease Cas1</fullName>
        <ecNumber evidence="9">3.1.-.-</ecNumber>
    </recommendedName>
</protein>
<dbReference type="InterPro" id="IPR051083">
    <property type="entry name" value="GrpII_Intron_Splice-Mob/Def"/>
</dbReference>
<evidence type="ECO:0000256" key="2">
    <source>
        <dbReference type="ARBA" id="ARBA00022723"/>
    </source>
</evidence>
<dbReference type="InterPro" id="IPR042206">
    <property type="entry name" value="CRISPR-assoc_Cas1_C"/>
</dbReference>
<keyword evidence="5 9" id="KW-0460">Magnesium</keyword>
<dbReference type="InterPro" id="IPR000477">
    <property type="entry name" value="RT_dom"/>
</dbReference>
<evidence type="ECO:0000256" key="7">
    <source>
        <dbReference type="ARBA" id="ARBA00023125"/>
    </source>
</evidence>
<evidence type="ECO:0000313" key="12">
    <source>
        <dbReference type="Proteomes" id="UP000253977"/>
    </source>
</evidence>
<dbReference type="SUPFAM" id="SSF56672">
    <property type="entry name" value="DNA/RNA polymerases"/>
    <property type="match status" value="1"/>
</dbReference>
<evidence type="ECO:0000256" key="8">
    <source>
        <dbReference type="ARBA" id="ARBA00034120"/>
    </source>
</evidence>
<reference evidence="11 12" key="1">
    <citation type="submission" date="2018-07" db="EMBL/GenBank/DDBJ databases">
        <title>Thalassococcus profundi sp. nov., a marine bacterium isolated from deep seawater of Okinawa Trough.</title>
        <authorList>
            <person name="Yu M."/>
        </authorList>
    </citation>
    <scope>NUCLEOTIDE SEQUENCE [LARGE SCALE GENOMIC DNA]</scope>
    <source>
        <strain evidence="11 12">WRAS1</strain>
    </source>
</reference>
<dbReference type="GO" id="GO:0046872">
    <property type="term" value="F:metal ion binding"/>
    <property type="evidence" value="ECO:0007669"/>
    <property type="project" value="UniProtKB-UniRule"/>
</dbReference>
<keyword evidence="3 9" id="KW-0255">Endonuclease</keyword>
<comment type="function">
    <text evidence="9">CRISPR (clustered regularly interspaced short palindromic repeat), is an adaptive immune system that provides protection against mobile genetic elements (viruses, transposable elements and conjugative plasmids). CRISPR clusters contain spacers, sequences complementary to antecedent mobile elements, and target invading nucleic acids. CRISPR clusters are transcribed and processed into CRISPR RNA (crRNA). Acts as a dsDNA endonuclease. Involved in the integration of spacer DNA into the CRISPR cassette.</text>
</comment>
<feature type="domain" description="Reverse transcriptase" evidence="10">
    <location>
        <begin position="35"/>
        <end position="262"/>
    </location>
</feature>
<dbReference type="PROSITE" id="PS50878">
    <property type="entry name" value="RT_POL"/>
    <property type="match status" value="1"/>
</dbReference>
<dbReference type="GO" id="GO:0003677">
    <property type="term" value="F:DNA binding"/>
    <property type="evidence" value="ECO:0007669"/>
    <property type="project" value="UniProtKB-KW"/>
</dbReference>
<feature type="binding site" evidence="9">
    <location>
        <position position="473"/>
    </location>
    <ligand>
        <name>Mn(2+)</name>
        <dbReference type="ChEBI" id="CHEBI:29035"/>
    </ligand>
</feature>
<evidence type="ECO:0000256" key="3">
    <source>
        <dbReference type="ARBA" id="ARBA00022759"/>
    </source>
</evidence>
<keyword evidence="9" id="KW-0464">Manganese</keyword>
<sequence>MAAWHKVRGNAGCAGGDGETIAHFEPRHKGRLSALSRALRDGTYRPGPYRLLHIPKKRSGTRPLAIPSIIDRVAQTAMATGLVPVFEPLFDQDSYGYRPGRSVDMAVARIGALRRQGYAWVAEADIVRCFETIPHDPLLALLERTLADEDEAGMIVDLVAHWLEHAGNEFGHAGRGLPQGSPLSPLLSNLYLDQLDTALEQDGITLVRFADDFVLLAKRQEDAEAALARSGEVLQRHGLDLHSDESRVVDFDTGFTFLGHLFVRSLTLRQVSDPAEDILGTMRDLARQDGADQQVAEEIAEERRAGYDRGGRVLHLQQPDRRLGLSNLSYCVRTDEGRALLTLSPGRVGRIEIGPGAEIETEAIRQAMHEGTDLALTNGAGDTLGWLQPAAFDRAGLHMAQARLVLYPARRLSLARVIVDARLRNMRARLQVLNRAQDPGAVRDDIIVAAKALGRAIRKLPTAQSIEALRGHEGAAAAIYWPALGALCPGAPIPFRRMRPASDLLNAAINYLTAMLERDVRAAIVKVGLHPGFGVLHASADYHDACVWDVMEGPRALLTEGLAVSLFLHRHLSAEMFEGDDPVRIARDGRVALIRGYEAAMDRVARSPHGGRRMAGRPRLVEEARALAQHVLDPDRANFAPAVQDY</sequence>
<proteinExistence type="inferred from homology"/>
<dbReference type="Pfam" id="PF01867">
    <property type="entry name" value="Cas_Cas1"/>
    <property type="match status" value="1"/>
</dbReference>
<evidence type="ECO:0000256" key="1">
    <source>
        <dbReference type="ARBA" id="ARBA00022722"/>
    </source>
</evidence>
<gene>
    <name evidence="9 11" type="primary">cas1</name>
    <name evidence="11" type="ORF">DU478_05395</name>
</gene>
<evidence type="ECO:0000256" key="4">
    <source>
        <dbReference type="ARBA" id="ARBA00022801"/>
    </source>
</evidence>
<dbReference type="PANTHER" id="PTHR34047:SF8">
    <property type="entry name" value="PROTEIN YKFC"/>
    <property type="match status" value="1"/>
</dbReference>
<dbReference type="AlphaFoldDB" id="A0A369TPG8"/>
<feature type="binding site" evidence="9">
    <location>
        <position position="552"/>
    </location>
    <ligand>
        <name>Mn(2+)</name>
        <dbReference type="ChEBI" id="CHEBI:29035"/>
    </ligand>
</feature>
<keyword evidence="12" id="KW-1185">Reference proteome</keyword>
<dbReference type="PANTHER" id="PTHR34047">
    <property type="entry name" value="NUCLEAR INTRON MATURASE 1, MITOCHONDRIAL-RELATED"/>
    <property type="match status" value="1"/>
</dbReference>
<comment type="cofactor">
    <cofactor evidence="9">
        <name>Mg(2+)</name>
        <dbReference type="ChEBI" id="CHEBI:18420"/>
    </cofactor>
    <cofactor evidence="9">
        <name>Mn(2+)</name>
        <dbReference type="ChEBI" id="CHEBI:29035"/>
    </cofactor>
</comment>
<name>A0A369TPG8_9RHOB</name>
<dbReference type="InterPro" id="IPR002729">
    <property type="entry name" value="CRISPR-assoc_Cas1"/>
</dbReference>
<organism evidence="11 12">
    <name type="scientific">Thalassococcus profundi</name>
    <dbReference type="NCBI Taxonomy" id="2282382"/>
    <lineage>
        <taxon>Bacteria</taxon>
        <taxon>Pseudomonadati</taxon>
        <taxon>Pseudomonadota</taxon>
        <taxon>Alphaproteobacteria</taxon>
        <taxon>Rhodobacterales</taxon>
        <taxon>Roseobacteraceae</taxon>
        <taxon>Thalassococcus</taxon>
    </lineage>
</organism>
<dbReference type="Pfam" id="PF00078">
    <property type="entry name" value="RVT_1"/>
    <property type="match status" value="1"/>
</dbReference>
<evidence type="ECO:0000256" key="6">
    <source>
        <dbReference type="ARBA" id="ARBA00023118"/>
    </source>
</evidence>
<accession>A0A369TPG8</accession>
<dbReference type="Gene3D" id="1.20.120.920">
    <property type="entry name" value="CRISPR-associated endonuclease Cas1, C-terminal domain"/>
    <property type="match status" value="1"/>
</dbReference>
<evidence type="ECO:0000256" key="9">
    <source>
        <dbReference type="HAMAP-Rule" id="MF_01470"/>
    </source>
</evidence>
<dbReference type="InterPro" id="IPR043502">
    <property type="entry name" value="DNA/RNA_pol_sf"/>
</dbReference>
<evidence type="ECO:0000256" key="5">
    <source>
        <dbReference type="ARBA" id="ARBA00022842"/>
    </source>
</evidence>
<dbReference type="HAMAP" id="MF_01470">
    <property type="entry name" value="Cas1"/>
    <property type="match status" value="1"/>
</dbReference>
<dbReference type="Proteomes" id="UP000253977">
    <property type="component" value="Unassembled WGS sequence"/>
</dbReference>
<comment type="similarity">
    <text evidence="9">Belongs to the CRISPR-associated endonuclease Cas1 family.</text>
</comment>
<dbReference type="OrthoDB" id="9793236at2"/>
<feature type="binding site" evidence="9">
    <location>
        <position position="537"/>
    </location>
    <ligand>
        <name>Mn(2+)</name>
        <dbReference type="ChEBI" id="CHEBI:29035"/>
    </ligand>
</feature>
<dbReference type="EC" id="3.1.-.-" evidence="9"/>
<keyword evidence="2 9" id="KW-0479">Metal-binding</keyword>
<dbReference type="RefSeq" id="WP_114509921.1">
    <property type="nucleotide sequence ID" value="NZ_QPMK01000003.1"/>
</dbReference>
<evidence type="ECO:0000313" key="11">
    <source>
        <dbReference type="EMBL" id="RDD67173.1"/>
    </source>
</evidence>
<keyword evidence="6 9" id="KW-0051">Antiviral defense</keyword>
<dbReference type="EMBL" id="QPMK01000003">
    <property type="protein sequence ID" value="RDD67173.1"/>
    <property type="molecule type" value="Genomic_DNA"/>
</dbReference>
<dbReference type="GO" id="GO:0051607">
    <property type="term" value="P:defense response to virus"/>
    <property type="evidence" value="ECO:0007669"/>
    <property type="project" value="UniProtKB-UniRule"/>
</dbReference>
<dbReference type="GO" id="GO:0043571">
    <property type="term" value="P:maintenance of CRISPR repeat elements"/>
    <property type="evidence" value="ECO:0007669"/>
    <property type="project" value="UniProtKB-UniRule"/>
</dbReference>
<dbReference type="GO" id="GO:0016787">
    <property type="term" value="F:hydrolase activity"/>
    <property type="evidence" value="ECO:0007669"/>
    <property type="project" value="UniProtKB-KW"/>
</dbReference>
<dbReference type="NCBIfam" id="TIGR00287">
    <property type="entry name" value="cas1"/>
    <property type="match status" value="1"/>
</dbReference>
<keyword evidence="1 9" id="KW-0540">Nuclease</keyword>
<comment type="similarity">
    <text evidence="8">Belongs to the bacterial reverse transcriptase family.</text>
</comment>
<keyword evidence="4 9" id="KW-0378">Hydrolase</keyword>
<evidence type="ECO:0000259" key="10">
    <source>
        <dbReference type="PROSITE" id="PS50878"/>
    </source>
</evidence>
<comment type="caution">
    <text evidence="11">The sequence shown here is derived from an EMBL/GenBank/DDBJ whole genome shotgun (WGS) entry which is preliminary data.</text>
</comment>
<comment type="subunit">
    <text evidence="9">Homodimer, forms a heterotetramer with a Cas2 homodimer.</text>
</comment>
<dbReference type="CDD" id="cd01651">
    <property type="entry name" value="RT_G2_intron"/>
    <property type="match status" value="1"/>
</dbReference>
<keyword evidence="7 9" id="KW-0238">DNA-binding</keyword>
<dbReference type="GO" id="GO:0004519">
    <property type="term" value="F:endonuclease activity"/>
    <property type="evidence" value="ECO:0007669"/>
    <property type="project" value="UniProtKB-UniRule"/>
</dbReference>